<organism evidence="1 2">
    <name type="scientific">Simiduia agarivorans (strain DSM 21679 / JCM 13881 / BCRC 17597 / SA1)</name>
    <dbReference type="NCBI Taxonomy" id="1117647"/>
    <lineage>
        <taxon>Bacteria</taxon>
        <taxon>Pseudomonadati</taxon>
        <taxon>Pseudomonadota</taxon>
        <taxon>Gammaproteobacteria</taxon>
        <taxon>Cellvibrionales</taxon>
        <taxon>Cellvibrionaceae</taxon>
        <taxon>Simiduia</taxon>
    </lineage>
</organism>
<sequence length="307" mass="34287">MCVLLAPGAMADDRLKLEALDEQAIKRSFIAFIGATSTPGLESAQMSIDAPRRESEISRTGLGFNAEFILPDRIENGFWGAGFIAGTHRDRVELAGPNDETVVLNIEREMQGLRLSYGWSLPLTSSLKIRPYMTTSWMQTQTQFQLTDLSSTAFSESVEQAIGDDVDTVSLAGNLDVEYVLWQGQTQWLLAAQINGMYTDVLNSRVDLVDTDDWTHAHKLGAEARFASPWQWGGRPWRWRVYYHFTDFSDFSRLSLGFTRQHELGAGLDWQLNIRPLGWFGWESVGVQFGVIGGGDLRGVNVGISAR</sequence>
<proteinExistence type="predicted"/>
<accession>K4KKF7</accession>
<gene>
    <name evidence="1" type="ordered locus">M5M_07435</name>
</gene>
<evidence type="ECO:0000313" key="1">
    <source>
        <dbReference type="EMBL" id="AFU98680.1"/>
    </source>
</evidence>
<dbReference type="KEGG" id="saga:M5M_07435"/>
<keyword evidence="2" id="KW-1185">Reference proteome</keyword>
<dbReference type="AlphaFoldDB" id="K4KKF7"/>
<dbReference type="HOGENOM" id="CLU_905840_0_0_6"/>
<evidence type="ECO:0008006" key="3">
    <source>
        <dbReference type="Google" id="ProtNLM"/>
    </source>
</evidence>
<dbReference type="Proteomes" id="UP000000466">
    <property type="component" value="Chromosome"/>
</dbReference>
<evidence type="ECO:0000313" key="2">
    <source>
        <dbReference type="Proteomes" id="UP000000466"/>
    </source>
</evidence>
<name>K4KKF7_SIMAS</name>
<dbReference type="EMBL" id="CP003746">
    <property type="protein sequence ID" value="AFU98680.1"/>
    <property type="molecule type" value="Genomic_DNA"/>
</dbReference>
<dbReference type="STRING" id="1117647.M5M_07435"/>
<reference evidence="1 2" key="1">
    <citation type="journal article" date="2013" name="Genome Announc.">
        <title>Complete genome sequence of Simiduia agarivorans SA1(T), a marine bacterium able to degrade a variety of polysaccharides.</title>
        <authorList>
            <person name="Lin S.Y."/>
            <person name="Shieh W.Y."/>
            <person name="Chen J.S."/>
            <person name="Tang S.L."/>
        </authorList>
    </citation>
    <scope>NUCLEOTIDE SEQUENCE [LARGE SCALE GENOMIC DNA]</scope>
    <source>
        <strain evidence="2">DSM 21679 / JCM 13881 / BCRC 17597 / SA1</strain>
    </source>
</reference>
<protein>
    <recommendedName>
        <fullName evidence="3">Solitary outer membrane autotransporter beta-barrel domain-containing protein</fullName>
    </recommendedName>
</protein>